<keyword evidence="5" id="KW-0472">Membrane</keyword>
<dbReference type="EMBL" id="CP046452">
    <property type="protein sequence ID" value="QGU02533.1"/>
    <property type="molecule type" value="Genomic_DNA"/>
</dbReference>
<dbReference type="GO" id="GO:0006508">
    <property type="term" value="P:proteolysis"/>
    <property type="evidence" value="ECO:0007669"/>
    <property type="project" value="UniProtKB-KW"/>
</dbReference>
<dbReference type="PANTHER" id="PTHR43343:SF3">
    <property type="entry name" value="PROTEASE DO-LIKE 8, CHLOROPLASTIC"/>
    <property type="match status" value="1"/>
</dbReference>
<dbReference type="InterPro" id="IPR043504">
    <property type="entry name" value="Peptidase_S1_PA_chymotrypsin"/>
</dbReference>
<dbReference type="RefSeq" id="WP_156192856.1">
    <property type="nucleotide sequence ID" value="NZ_CP046452.1"/>
</dbReference>
<evidence type="ECO:0000256" key="5">
    <source>
        <dbReference type="SAM" id="Phobius"/>
    </source>
</evidence>
<dbReference type="Gene3D" id="2.30.42.10">
    <property type="match status" value="1"/>
</dbReference>
<dbReference type="InterPro" id="IPR001940">
    <property type="entry name" value="Peptidase_S1C"/>
</dbReference>
<feature type="compositionally biased region" description="Polar residues" evidence="4">
    <location>
        <begin position="1"/>
        <end position="10"/>
    </location>
</feature>
<dbReference type="KEGG" id="ckw:CKALI_08365"/>
<dbReference type="Pfam" id="PF13180">
    <property type="entry name" value="PDZ_2"/>
    <property type="match status" value="1"/>
</dbReference>
<dbReference type="AlphaFoldDB" id="A0A6B8VED6"/>
<feature type="transmembrane region" description="Helical" evidence="5">
    <location>
        <begin position="123"/>
        <end position="147"/>
    </location>
</feature>
<organism evidence="7 8">
    <name type="scientific">Corynebacterium kalinowskii</name>
    <dbReference type="NCBI Taxonomy" id="2675216"/>
    <lineage>
        <taxon>Bacteria</taxon>
        <taxon>Bacillati</taxon>
        <taxon>Actinomycetota</taxon>
        <taxon>Actinomycetes</taxon>
        <taxon>Mycobacteriales</taxon>
        <taxon>Corynebacteriaceae</taxon>
        <taxon>Corynebacterium</taxon>
    </lineage>
</organism>
<proteinExistence type="inferred from homology"/>
<evidence type="ECO:0000313" key="7">
    <source>
        <dbReference type="EMBL" id="QGU02533.1"/>
    </source>
</evidence>
<comment type="similarity">
    <text evidence="1">Belongs to the peptidase S1C family.</text>
</comment>
<evidence type="ECO:0000256" key="2">
    <source>
        <dbReference type="ARBA" id="ARBA00022670"/>
    </source>
</evidence>
<name>A0A6B8VED6_9CORY</name>
<keyword evidence="5" id="KW-1133">Transmembrane helix</keyword>
<evidence type="ECO:0000256" key="4">
    <source>
        <dbReference type="SAM" id="MobiDB-lite"/>
    </source>
</evidence>
<dbReference type="PROSITE" id="PS50106">
    <property type="entry name" value="PDZ"/>
    <property type="match status" value="1"/>
</dbReference>
<keyword evidence="5" id="KW-0812">Transmembrane</keyword>
<feature type="compositionally biased region" description="Polar residues" evidence="4">
    <location>
        <begin position="32"/>
        <end position="48"/>
    </location>
</feature>
<feature type="region of interest" description="Disordered" evidence="4">
    <location>
        <begin position="1"/>
        <end position="106"/>
    </location>
</feature>
<feature type="compositionally biased region" description="Polar residues" evidence="4">
    <location>
        <begin position="73"/>
        <end position="100"/>
    </location>
</feature>
<dbReference type="SMART" id="SM00228">
    <property type="entry name" value="PDZ"/>
    <property type="match status" value="1"/>
</dbReference>
<evidence type="ECO:0000259" key="6">
    <source>
        <dbReference type="PROSITE" id="PS50106"/>
    </source>
</evidence>
<evidence type="ECO:0000256" key="1">
    <source>
        <dbReference type="ARBA" id="ARBA00010541"/>
    </source>
</evidence>
<dbReference type="GO" id="GO:0004252">
    <property type="term" value="F:serine-type endopeptidase activity"/>
    <property type="evidence" value="ECO:0007669"/>
    <property type="project" value="InterPro"/>
</dbReference>
<dbReference type="SUPFAM" id="SSF50156">
    <property type="entry name" value="PDZ domain-like"/>
    <property type="match status" value="1"/>
</dbReference>
<dbReference type="InterPro" id="IPR009003">
    <property type="entry name" value="Peptidase_S1_PA"/>
</dbReference>
<sequence>MNNNSGSYPNDGQPLDATASGDAPRNPYAQLSGGNNPQSPQHTQQYTQWGPAGSENAPNTSAPQSPEAPLGNATPQSANTTQFSQWEPDTGTGNLQTQQAEPAIGQAQEPQHFAAPKKEGRKVGLGAALALMLAASVGTGVITAVALNQASPSGTVYSSLQQDSVSRASTAQPGSVEEVAHRVLPAVVSIQVSTRNGFGEGSGSIISSDGLVLTNNHVVGDAKQGGAIEVNLNDGSVHPADLIAGDASTDIAVIKIRDVSGLPTLSFGNSDEVTVGQEVVAIGSPLGLSATVTSGIVSALNRPVRASGGNGGESSLIDAIQTDAAINPGNSGGPLVDMEGNLIGMNSVIASMSQGSGEQSGSIGLGFAIPANQAKRIADQLVKGGQVKQPMIGVKVSQNSNYRGALIAGVDAQGPAGKAGISEGDLITKVNDRLIDNADALIAAVRSHDFGETIKLEVTNPNSKQTRTVEVTLPSE</sequence>
<dbReference type="Pfam" id="PF13365">
    <property type="entry name" value="Trypsin_2"/>
    <property type="match status" value="1"/>
</dbReference>
<reference evidence="8" key="1">
    <citation type="submission" date="2019-11" db="EMBL/GenBank/DDBJ databases">
        <title>Complete genome sequence of Corynebacterium kalinowskii 1959, a novel Corynebacterium species isolated from soil of a small paddock in Vilsendorf, Germany.</title>
        <authorList>
            <person name="Schaffert L."/>
            <person name="Ruwe M."/>
            <person name="Milse J."/>
            <person name="Hanuschka K."/>
            <person name="Ortseifen V."/>
            <person name="Droste J."/>
            <person name="Brandt D."/>
            <person name="Schlueter L."/>
            <person name="Kutter Y."/>
            <person name="Vinke S."/>
            <person name="Viehoefer P."/>
            <person name="Jacob L."/>
            <person name="Luebke N.-C."/>
            <person name="Schulte-Berndt E."/>
            <person name="Hain C."/>
            <person name="Linder M."/>
            <person name="Schmidt P."/>
            <person name="Wollenschlaeger L."/>
            <person name="Luttermann T."/>
            <person name="Thieme E."/>
            <person name="Hassa J."/>
            <person name="Haak M."/>
            <person name="Wittchen M."/>
            <person name="Mentz A."/>
            <person name="Persicke M."/>
            <person name="Busche T."/>
            <person name="Ruckert C."/>
        </authorList>
    </citation>
    <scope>NUCLEOTIDE SEQUENCE [LARGE SCALE GENOMIC DNA]</scope>
    <source>
        <strain evidence="8">1959</strain>
    </source>
</reference>
<dbReference type="Gene3D" id="2.40.10.10">
    <property type="entry name" value="Trypsin-like serine proteases"/>
    <property type="match status" value="2"/>
</dbReference>
<dbReference type="Proteomes" id="UP000427071">
    <property type="component" value="Chromosome"/>
</dbReference>
<protein>
    <submittedName>
        <fullName evidence="7">Serine protease HtrA</fullName>
    </submittedName>
</protein>
<dbReference type="PRINTS" id="PR00834">
    <property type="entry name" value="PROTEASES2C"/>
</dbReference>
<dbReference type="InterPro" id="IPR051201">
    <property type="entry name" value="Chloro_Bact_Ser_Proteases"/>
</dbReference>
<feature type="domain" description="PDZ" evidence="6">
    <location>
        <begin position="381"/>
        <end position="462"/>
    </location>
</feature>
<accession>A0A6B8VED6</accession>
<evidence type="ECO:0000256" key="3">
    <source>
        <dbReference type="ARBA" id="ARBA00022801"/>
    </source>
</evidence>
<dbReference type="SUPFAM" id="SSF50494">
    <property type="entry name" value="Trypsin-like serine proteases"/>
    <property type="match status" value="1"/>
</dbReference>
<dbReference type="PANTHER" id="PTHR43343">
    <property type="entry name" value="PEPTIDASE S12"/>
    <property type="match status" value="1"/>
</dbReference>
<evidence type="ECO:0000313" key="8">
    <source>
        <dbReference type="Proteomes" id="UP000427071"/>
    </source>
</evidence>
<keyword evidence="2 7" id="KW-0645">Protease</keyword>
<gene>
    <name evidence="7" type="primary">htrA</name>
    <name evidence="7" type="ORF">CKALI_08365</name>
</gene>
<keyword evidence="3" id="KW-0378">Hydrolase</keyword>
<dbReference type="InterPro" id="IPR036034">
    <property type="entry name" value="PDZ_sf"/>
</dbReference>
<dbReference type="InterPro" id="IPR001478">
    <property type="entry name" value="PDZ"/>
</dbReference>
<keyword evidence="8" id="KW-1185">Reference proteome</keyword>